<sequence length="392" mass="43231">MFDDVDQAAFVAAFGERLRHAGVPVSQNALIALSRAMHTYPYDSRQALYWSARVTLVSRRRELPAFDEVFAAVFERASIGLDPPARRHFEQTPPVGDDALIGVHATPSGGSDGAGLPWQTLPATFPRTDAEDSTAVLRERLPSELRSLVDTPFGDLDPADLALLDRWLEQALRRWPTRRTRRRKPCSHGTVIDLRRTMTRARRTGGDPADLVRTRRTNRPRPVVMLCDVSQSMQPYSTAYLHLMRALANNGNAETFAFSTSLTRLTPALQRRSATEAIEEATEHVVDRFGGTRIATNIRAVLSSRHGTSIRGAIVVVASDGWDSDPATDLASAMSRLHRRAHRVIWLNPRAGSAGFLPLVASMSAALPYCDEFLPAHTVRALADALELIGQD</sequence>
<comment type="caution">
    <text evidence="2">The sequence shown here is derived from an EMBL/GenBank/DDBJ whole genome shotgun (WGS) entry which is preliminary data.</text>
</comment>
<dbReference type="OrthoDB" id="9790469at2"/>
<evidence type="ECO:0000259" key="1">
    <source>
        <dbReference type="SMART" id="SM00327"/>
    </source>
</evidence>
<gene>
    <name evidence="2" type="ORF">FGL98_20380</name>
</gene>
<dbReference type="Pfam" id="PF05762">
    <property type="entry name" value="VWA_CoxE"/>
    <property type="match status" value="1"/>
</dbReference>
<dbReference type="InterPro" id="IPR002035">
    <property type="entry name" value="VWF_A"/>
</dbReference>
<reference evidence="2 3" key="2">
    <citation type="submission" date="2019-08" db="EMBL/GenBank/DDBJ databases">
        <title>Jejuicoccus antrihumi gen. nov., sp. nov., a new member of the family Dermacoccaceae isolated from a cave.</title>
        <authorList>
            <person name="Schumann P."/>
            <person name="Kim I.S."/>
        </authorList>
    </citation>
    <scope>NUCLEOTIDE SEQUENCE [LARGE SCALE GENOMIC DNA]</scope>
    <source>
        <strain evidence="2 3">C5-26</strain>
    </source>
</reference>
<reference evidence="2 3" key="1">
    <citation type="submission" date="2019-05" db="EMBL/GenBank/DDBJ databases">
        <authorList>
            <person name="Lee S.D."/>
        </authorList>
    </citation>
    <scope>NUCLEOTIDE SEQUENCE [LARGE SCALE GENOMIC DNA]</scope>
    <source>
        <strain evidence="2 3">C5-26</strain>
    </source>
</reference>
<evidence type="ECO:0000313" key="2">
    <source>
        <dbReference type="EMBL" id="TWP33703.1"/>
    </source>
</evidence>
<dbReference type="AlphaFoldDB" id="A0A563DUU1"/>
<protein>
    <submittedName>
        <fullName evidence="2">VWA domain-containing protein</fullName>
    </submittedName>
</protein>
<keyword evidence="3" id="KW-1185">Reference proteome</keyword>
<proteinExistence type="predicted"/>
<dbReference type="PIRSF" id="PIRSF010256">
    <property type="entry name" value="CoxE_vWa"/>
    <property type="match status" value="1"/>
</dbReference>
<dbReference type="PANTHER" id="PTHR39338">
    <property type="entry name" value="BLL5662 PROTEIN-RELATED"/>
    <property type="match status" value="1"/>
</dbReference>
<dbReference type="PANTHER" id="PTHR39338:SF6">
    <property type="entry name" value="BLL5662 PROTEIN"/>
    <property type="match status" value="1"/>
</dbReference>
<dbReference type="EMBL" id="VCQV01000037">
    <property type="protein sequence ID" value="TWP33703.1"/>
    <property type="molecule type" value="Genomic_DNA"/>
</dbReference>
<evidence type="ECO:0000313" key="3">
    <source>
        <dbReference type="Proteomes" id="UP000320244"/>
    </source>
</evidence>
<dbReference type="SUPFAM" id="SSF53300">
    <property type="entry name" value="vWA-like"/>
    <property type="match status" value="1"/>
</dbReference>
<feature type="domain" description="VWFA" evidence="1">
    <location>
        <begin position="220"/>
        <end position="383"/>
    </location>
</feature>
<dbReference type="Proteomes" id="UP000320244">
    <property type="component" value="Unassembled WGS sequence"/>
</dbReference>
<dbReference type="CDD" id="cd00198">
    <property type="entry name" value="vWFA"/>
    <property type="match status" value="1"/>
</dbReference>
<name>A0A563DUU1_9MICO</name>
<dbReference type="InterPro" id="IPR011195">
    <property type="entry name" value="UCP010256"/>
</dbReference>
<organism evidence="2 3">
    <name type="scientific">Leekyejoonella antrihumi</name>
    <dbReference type="NCBI Taxonomy" id="1660198"/>
    <lineage>
        <taxon>Bacteria</taxon>
        <taxon>Bacillati</taxon>
        <taxon>Actinomycetota</taxon>
        <taxon>Actinomycetes</taxon>
        <taxon>Micrococcales</taxon>
        <taxon>Dermacoccaceae</taxon>
        <taxon>Leekyejoonella</taxon>
    </lineage>
</organism>
<dbReference type="InterPro" id="IPR036465">
    <property type="entry name" value="vWFA_dom_sf"/>
</dbReference>
<dbReference type="InterPro" id="IPR008912">
    <property type="entry name" value="Uncharacterised_CoxE"/>
</dbReference>
<dbReference type="SMART" id="SM00327">
    <property type="entry name" value="VWA"/>
    <property type="match status" value="1"/>
</dbReference>
<dbReference type="Gene3D" id="3.40.50.410">
    <property type="entry name" value="von Willebrand factor, type A domain"/>
    <property type="match status" value="1"/>
</dbReference>
<accession>A0A563DUU1</accession>